<comment type="similarity">
    <text evidence="9">Belongs to the CorA metal ion transporter (MIT) (TC 1.A.35) family.</text>
</comment>
<comment type="subcellular location">
    <subcellularLocation>
        <location evidence="1">Membrane</location>
        <topology evidence="1">Multi-pass membrane protein</topology>
    </subcellularLocation>
    <subcellularLocation>
        <location evidence="9">Mitochondrion inner membrane</location>
        <topology evidence="9">Multi-pass membrane protein</topology>
    </subcellularLocation>
</comment>
<dbReference type="Gene3D" id="2.40.128.330">
    <property type="match status" value="1"/>
</dbReference>
<dbReference type="OrthoDB" id="10251508at2759"/>
<dbReference type="GO" id="GO:0015095">
    <property type="term" value="F:magnesium ion transmembrane transporter activity"/>
    <property type="evidence" value="ECO:0007669"/>
    <property type="project" value="TreeGrafter"/>
</dbReference>
<keyword evidence="5" id="KW-0809">Transit peptide</keyword>
<evidence type="ECO:0000256" key="3">
    <source>
        <dbReference type="ARBA" id="ARBA00022692"/>
    </source>
</evidence>
<dbReference type="InterPro" id="IPR045863">
    <property type="entry name" value="CorA_TM1_TM2"/>
</dbReference>
<dbReference type="AlphaFoldDB" id="A0A1V9YWY1"/>
<dbReference type="Gene3D" id="1.20.58.340">
    <property type="entry name" value="Magnesium transport protein CorA, transmembrane region"/>
    <property type="match status" value="2"/>
</dbReference>
<sequence length="397" mass="44918">MDAYMAPEALLHRPYDLTYESSALNATGKRLALRFDGKGNSSFVELSRQDVYKTIQEAARGHEVHFPWYWYANEPSFRCQARRRLPRRKFPYAFESNLALTPYLQAIHMRDIRKLDNAFAIAVEPAFTIRRQAILLNADPLRVVILRDACLVFLPDGADSLVSLLKSNFKEHVAGESIAFEFAALEAVLATICKLVSSACAKIAPQATTVVDNMLHRGMVTSELETLRYIKNSLNELGSQVNGVRRALMDILENDEDVHMMYLTKLHAAPAMDVMSFDSEDAESLLEVYLQDIYGTQSRIALLLTNIQNTESMVMLKLDTKRNYLLTVDLTLTIWTTVLTVPTFLAGAFGMNLNSGIQESDYYFYVVFGVCAVFPIAMYIIIRQYLSTRGIDLSWKN</sequence>
<dbReference type="CDD" id="cd12823">
    <property type="entry name" value="Mrs2_Mfm1p-like"/>
    <property type="match status" value="1"/>
</dbReference>
<dbReference type="InterPro" id="IPR039204">
    <property type="entry name" value="MRS2-like"/>
</dbReference>
<name>A0A1V9YWY1_ACHHY</name>
<keyword evidence="4 9" id="KW-0460">Magnesium</keyword>
<dbReference type="Pfam" id="PF22099">
    <property type="entry name" value="MRS2-like"/>
    <property type="match status" value="1"/>
</dbReference>
<feature type="transmembrane region" description="Helical" evidence="9">
    <location>
        <begin position="362"/>
        <end position="382"/>
    </location>
</feature>
<dbReference type="PANTHER" id="PTHR13890">
    <property type="entry name" value="RNA SPLICING PROTEIN MRS2, MITOCHONDRIAL"/>
    <property type="match status" value="1"/>
</dbReference>
<accession>A0A1V9YWY1</accession>
<evidence type="ECO:0000313" key="10">
    <source>
        <dbReference type="EMBL" id="OQR90278.1"/>
    </source>
</evidence>
<keyword evidence="3 9" id="KW-0812">Transmembrane</keyword>
<evidence type="ECO:0000256" key="5">
    <source>
        <dbReference type="ARBA" id="ARBA00022946"/>
    </source>
</evidence>
<keyword evidence="6 9" id="KW-1133">Transmembrane helix</keyword>
<evidence type="ECO:0000256" key="8">
    <source>
        <dbReference type="ARBA" id="ARBA00023136"/>
    </source>
</evidence>
<evidence type="ECO:0000256" key="9">
    <source>
        <dbReference type="RuleBase" id="RU366042"/>
    </source>
</evidence>
<evidence type="ECO:0000256" key="1">
    <source>
        <dbReference type="ARBA" id="ARBA00004141"/>
    </source>
</evidence>
<keyword evidence="7 9" id="KW-0406">Ion transport</keyword>
<proteinExistence type="inferred from homology"/>
<reference evidence="10 11" key="1">
    <citation type="journal article" date="2014" name="Genome Biol. Evol.">
        <title>The secreted proteins of Achlya hypogyna and Thraustotheca clavata identify the ancestral oomycete secretome and reveal gene acquisitions by horizontal gene transfer.</title>
        <authorList>
            <person name="Misner I."/>
            <person name="Blouin N."/>
            <person name="Leonard G."/>
            <person name="Richards T.A."/>
            <person name="Lane C.E."/>
        </authorList>
    </citation>
    <scope>NUCLEOTIDE SEQUENCE [LARGE SCALE GENOMIC DNA]</scope>
    <source>
        <strain evidence="10 11">ATCC 48635</strain>
    </source>
</reference>
<keyword evidence="9" id="KW-0999">Mitochondrion inner membrane</keyword>
<keyword evidence="11" id="KW-1185">Reference proteome</keyword>
<keyword evidence="8 9" id="KW-0472">Membrane</keyword>
<evidence type="ECO:0000256" key="2">
    <source>
        <dbReference type="ARBA" id="ARBA00022448"/>
    </source>
</evidence>
<feature type="transmembrane region" description="Helical" evidence="9">
    <location>
        <begin position="324"/>
        <end position="350"/>
    </location>
</feature>
<dbReference type="Proteomes" id="UP000243579">
    <property type="component" value="Unassembled WGS sequence"/>
</dbReference>
<dbReference type="SUPFAM" id="SSF144083">
    <property type="entry name" value="Magnesium transport protein CorA, transmembrane region"/>
    <property type="match status" value="1"/>
</dbReference>
<dbReference type="EMBL" id="JNBR01000643">
    <property type="protein sequence ID" value="OQR90278.1"/>
    <property type="molecule type" value="Genomic_DNA"/>
</dbReference>
<comment type="caution">
    <text evidence="10">The sequence shown here is derived from an EMBL/GenBank/DDBJ whole genome shotgun (WGS) entry which is preliminary data.</text>
</comment>
<dbReference type="PANTHER" id="PTHR13890:SF0">
    <property type="entry name" value="MAGNESIUM TRANSPORTER MRS2 HOMOLOG, MITOCHONDRIAL"/>
    <property type="match status" value="1"/>
</dbReference>
<evidence type="ECO:0000256" key="6">
    <source>
        <dbReference type="ARBA" id="ARBA00022989"/>
    </source>
</evidence>
<keyword evidence="9" id="KW-0496">Mitochondrion</keyword>
<evidence type="ECO:0000256" key="7">
    <source>
        <dbReference type="ARBA" id="ARBA00023065"/>
    </source>
</evidence>
<protein>
    <recommendedName>
        <fullName evidence="9">Magnesium transporter</fullName>
    </recommendedName>
</protein>
<dbReference type="GO" id="GO:0005743">
    <property type="term" value="C:mitochondrial inner membrane"/>
    <property type="evidence" value="ECO:0007669"/>
    <property type="project" value="UniProtKB-SubCell"/>
</dbReference>
<keyword evidence="2 9" id="KW-0813">Transport</keyword>
<gene>
    <name evidence="10" type="ORF">ACHHYP_05656</name>
</gene>
<evidence type="ECO:0000313" key="11">
    <source>
        <dbReference type="Proteomes" id="UP000243579"/>
    </source>
</evidence>
<organism evidence="10 11">
    <name type="scientific">Achlya hypogyna</name>
    <name type="common">Oomycete</name>
    <name type="synonym">Protoachlya hypogyna</name>
    <dbReference type="NCBI Taxonomy" id="1202772"/>
    <lineage>
        <taxon>Eukaryota</taxon>
        <taxon>Sar</taxon>
        <taxon>Stramenopiles</taxon>
        <taxon>Oomycota</taxon>
        <taxon>Saprolegniomycetes</taxon>
        <taxon>Saprolegniales</taxon>
        <taxon>Achlyaceae</taxon>
        <taxon>Achlya</taxon>
    </lineage>
</organism>
<evidence type="ECO:0000256" key="4">
    <source>
        <dbReference type="ARBA" id="ARBA00022842"/>
    </source>
</evidence>